<reference evidence="3" key="1">
    <citation type="submission" date="2016-10" db="EMBL/GenBank/DDBJ databases">
        <authorList>
            <person name="Varghese N."/>
            <person name="Submissions S."/>
        </authorList>
    </citation>
    <scope>NUCLEOTIDE SEQUENCE [LARGE SCALE GENOMIC DNA]</scope>
    <source>
        <strain evidence="3">DSM 19181</strain>
    </source>
</reference>
<evidence type="ECO:0000256" key="1">
    <source>
        <dbReference type="SAM" id="Phobius"/>
    </source>
</evidence>
<evidence type="ECO:0000313" key="2">
    <source>
        <dbReference type="EMBL" id="SDK44714.1"/>
    </source>
</evidence>
<dbReference type="OrthoDB" id="2168386at2"/>
<dbReference type="EMBL" id="FNFK01000031">
    <property type="protein sequence ID" value="SDK44714.1"/>
    <property type="molecule type" value="Genomic_DNA"/>
</dbReference>
<keyword evidence="3" id="KW-1185">Reference proteome</keyword>
<keyword evidence="1" id="KW-0812">Transmembrane</keyword>
<dbReference type="Proteomes" id="UP000199433">
    <property type="component" value="Unassembled WGS sequence"/>
</dbReference>
<accession>A0A1G9BZU3</accession>
<feature type="transmembrane region" description="Helical" evidence="1">
    <location>
        <begin position="34"/>
        <end position="56"/>
    </location>
</feature>
<sequence>MEMTLNDKSAKKEQNNLLTKLKSLVAFKSLRAKILFGFSILILMVAGLTFEGYFALHDMNDSIEHLAGNHVSIMIANERAAFSLARRSTNVRAYLMTGEERYREMFVENAE</sequence>
<keyword evidence="1" id="KW-1133">Transmembrane helix</keyword>
<dbReference type="AlphaFoldDB" id="A0A1G9BZU3"/>
<keyword evidence="1" id="KW-0472">Membrane</keyword>
<proteinExistence type="predicted"/>
<organism evidence="2 3">
    <name type="scientific">Alkalibacterium thalassium</name>
    <dbReference type="NCBI Taxonomy" id="426701"/>
    <lineage>
        <taxon>Bacteria</taxon>
        <taxon>Bacillati</taxon>
        <taxon>Bacillota</taxon>
        <taxon>Bacilli</taxon>
        <taxon>Lactobacillales</taxon>
        <taxon>Carnobacteriaceae</taxon>
        <taxon>Alkalibacterium</taxon>
    </lineage>
</organism>
<gene>
    <name evidence="2" type="ORF">SAMN04488098_10312</name>
</gene>
<evidence type="ECO:0000313" key="3">
    <source>
        <dbReference type="Proteomes" id="UP000199433"/>
    </source>
</evidence>
<name>A0A1G9BZU3_9LACT</name>
<dbReference type="RefSeq" id="WP_091267440.1">
    <property type="nucleotide sequence ID" value="NZ_FNFK01000031.1"/>
</dbReference>
<dbReference type="STRING" id="426701.SAMN04488098_10312"/>
<protein>
    <submittedName>
        <fullName evidence="2">Methyl-accepting chemotaxis protein</fullName>
    </submittedName>
</protein>